<keyword evidence="14" id="KW-1185">Reference proteome</keyword>
<feature type="compositionally biased region" description="Acidic residues" evidence="9">
    <location>
        <begin position="1030"/>
        <end position="1039"/>
    </location>
</feature>
<dbReference type="InterPro" id="IPR036179">
    <property type="entry name" value="Ig-like_dom_sf"/>
</dbReference>
<dbReference type="GO" id="GO:0016020">
    <property type="term" value="C:membrane"/>
    <property type="evidence" value="ECO:0007669"/>
    <property type="project" value="UniProtKB-SubCell"/>
</dbReference>
<name>A0A6A4VX18_AMPAM</name>
<dbReference type="GO" id="GO:0031430">
    <property type="term" value="C:M band"/>
    <property type="evidence" value="ECO:0007669"/>
    <property type="project" value="TreeGrafter"/>
</dbReference>
<gene>
    <name evidence="13" type="primary">ROBO2_6</name>
    <name evidence="13" type="ORF">FJT64_005111</name>
</gene>
<evidence type="ECO:0000256" key="9">
    <source>
        <dbReference type="SAM" id="MobiDB-lite"/>
    </source>
</evidence>
<dbReference type="InterPro" id="IPR007110">
    <property type="entry name" value="Ig-like_dom"/>
</dbReference>
<feature type="domain" description="Ig-like" evidence="11">
    <location>
        <begin position="117"/>
        <end position="209"/>
    </location>
</feature>
<dbReference type="CDD" id="cd00063">
    <property type="entry name" value="FN3"/>
    <property type="match status" value="3"/>
</dbReference>
<feature type="compositionally biased region" description="Basic residues" evidence="9">
    <location>
        <begin position="1064"/>
        <end position="1074"/>
    </location>
</feature>
<dbReference type="InterPro" id="IPR013098">
    <property type="entry name" value="Ig_I-set"/>
</dbReference>
<feature type="region of interest" description="Disordered" evidence="9">
    <location>
        <begin position="774"/>
        <end position="1138"/>
    </location>
</feature>
<evidence type="ECO:0000313" key="13">
    <source>
        <dbReference type="EMBL" id="KAF0297409.1"/>
    </source>
</evidence>
<dbReference type="InterPro" id="IPR003598">
    <property type="entry name" value="Ig_sub2"/>
</dbReference>
<evidence type="ECO:0000259" key="12">
    <source>
        <dbReference type="PROSITE" id="PS50853"/>
    </source>
</evidence>
<dbReference type="EMBL" id="VIIS01001490">
    <property type="protein sequence ID" value="KAF0297409.1"/>
    <property type="molecule type" value="Genomic_DNA"/>
</dbReference>
<dbReference type="FunFam" id="2.60.40.10:FF:000008">
    <property type="entry name" value="roundabout homolog 2 isoform X2"/>
    <property type="match status" value="1"/>
</dbReference>
<dbReference type="SMART" id="SM00408">
    <property type="entry name" value="IGc2"/>
    <property type="match status" value="3"/>
</dbReference>
<feature type="compositionally biased region" description="Polar residues" evidence="9">
    <location>
        <begin position="804"/>
        <end position="826"/>
    </location>
</feature>
<feature type="compositionally biased region" description="Gly residues" evidence="9">
    <location>
        <begin position="837"/>
        <end position="847"/>
    </location>
</feature>
<feature type="compositionally biased region" description="Low complexity" evidence="9">
    <location>
        <begin position="918"/>
        <end position="934"/>
    </location>
</feature>
<evidence type="ECO:0000256" key="4">
    <source>
        <dbReference type="ARBA" id="ARBA00022737"/>
    </source>
</evidence>
<dbReference type="PROSITE" id="PS50853">
    <property type="entry name" value="FN3"/>
    <property type="match status" value="3"/>
</dbReference>
<dbReference type="InterPro" id="IPR050964">
    <property type="entry name" value="Striated_Muscle_Regulatory"/>
</dbReference>
<keyword evidence="3" id="KW-0732">Signal</keyword>
<dbReference type="AlphaFoldDB" id="A0A6A4VX18"/>
<keyword evidence="8" id="KW-0393">Immunoglobulin domain</keyword>
<evidence type="ECO:0000256" key="2">
    <source>
        <dbReference type="ARBA" id="ARBA00022692"/>
    </source>
</evidence>
<dbReference type="InterPro" id="IPR003961">
    <property type="entry name" value="FN3_dom"/>
</dbReference>
<dbReference type="Pfam" id="PF00041">
    <property type="entry name" value="fn3"/>
    <property type="match status" value="2"/>
</dbReference>
<feature type="region of interest" description="Disordered" evidence="9">
    <location>
        <begin position="319"/>
        <end position="339"/>
    </location>
</feature>
<dbReference type="GO" id="GO:0045214">
    <property type="term" value="P:sarcomere organization"/>
    <property type="evidence" value="ECO:0007669"/>
    <property type="project" value="TreeGrafter"/>
</dbReference>
<keyword evidence="2 10" id="KW-0812">Transmembrane</keyword>
<proteinExistence type="predicted"/>
<evidence type="ECO:0000256" key="1">
    <source>
        <dbReference type="ARBA" id="ARBA00004167"/>
    </source>
</evidence>
<dbReference type="Proteomes" id="UP000440578">
    <property type="component" value="Unassembled WGS sequence"/>
</dbReference>
<keyword evidence="6 10" id="KW-0472">Membrane</keyword>
<protein>
    <submittedName>
        <fullName evidence="13">Roundabout 2</fullName>
    </submittedName>
</protein>
<evidence type="ECO:0000256" key="8">
    <source>
        <dbReference type="ARBA" id="ARBA00023319"/>
    </source>
</evidence>
<dbReference type="PANTHER" id="PTHR13817">
    <property type="entry name" value="TITIN"/>
    <property type="match status" value="1"/>
</dbReference>
<feature type="compositionally biased region" description="Pro residues" evidence="9">
    <location>
        <begin position="872"/>
        <end position="882"/>
    </location>
</feature>
<feature type="domain" description="Fibronectin type-III" evidence="12">
    <location>
        <begin position="327"/>
        <end position="422"/>
    </location>
</feature>
<keyword evidence="5 10" id="KW-1133">Transmembrane helix</keyword>
<keyword evidence="4" id="KW-0677">Repeat</keyword>
<dbReference type="Gene3D" id="2.60.40.10">
    <property type="entry name" value="Immunoglobulins"/>
    <property type="match status" value="6"/>
</dbReference>
<dbReference type="InterPro" id="IPR003599">
    <property type="entry name" value="Ig_sub"/>
</dbReference>
<evidence type="ECO:0000256" key="7">
    <source>
        <dbReference type="ARBA" id="ARBA00023157"/>
    </source>
</evidence>
<comment type="subcellular location">
    <subcellularLocation>
        <location evidence="1">Membrane</location>
        <topology evidence="1">Single-pass membrane protein</topology>
    </subcellularLocation>
</comment>
<feature type="compositionally biased region" description="Basic residues" evidence="9">
    <location>
        <begin position="1085"/>
        <end position="1094"/>
    </location>
</feature>
<evidence type="ECO:0000259" key="11">
    <source>
        <dbReference type="PROSITE" id="PS50835"/>
    </source>
</evidence>
<feature type="domain" description="Fibronectin type-III" evidence="12">
    <location>
        <begin position="442"/>
        <end position="535"/>
    </location>
</feature>
<dbReference type="InterPro" id="IPR013783">
    <property type="entry name" value="Ig-like_fold"/>
</dbReference>
<feature type="domain" description="Ig-like" evidence="11">
    <location>
        <begin position="218"/>
        <end position="304"/>
    </location>
</feature>
<dbReference type="InterPro" id="IPR036116">
    <property type="entry name" value="FN3_sf"/>
</dbReference>
<dbReference type="SUPFAM" id="SSF49265">
    <property type="entry name" value="Fibronectin type III"/>
    <property type="match status" value="2"/>
</dbReference>
<evidence type="ECO:0000313" key="14">
    <source>
        <dbReference type="Proteomes" id="UP000440578"/>
    </source>
</evidence>
<dbReference type="SMART" id="SM00060">
    <property type="entry name" value="FN3"/>
    <property type="match status" value="3"/>
</dbReference>
<dbReference type="PANTHER" id="PTHR13817:SF172">
    <property type="entry name" value="IG-LIKE DOMAIN-CONTAINING PROTEIN"/>
    <property type="match status" value="1"/>
</dbReference>
<dbReference type="FunFam" id="2.60.40.10:FF:000053">
    <property type="entry name" value="Roundabout guidance receptor 1"/>
    <property type="match status" value="1"/>
</dbReference>
<feature type="domain" description="Ig-like" evidence="11">
    <location>
        <begin position="28"/>
        <end position="112"/>
    </location>
</feature>
<accession>A0A6A4VX18</accession>
<sequence length="1138" mass="121127">MHRETPPALLSVHVTAADTGTEQSCFAPHLVRGPTDTTVLVGDSVDLQCQVAGDPPPSVYWSRKNDRMPVGRINVLGDKTLRIEQVRAQDEGTYVCEADNVVGSVTASATVTVHSQPSFERPPSDRRVAHGETVTFECGAAGHPAPLIYWTAATSGEALFAGDSRGRFSVGADGSLRVEEARRSDRGYYSCTALNAVGSEVARAHLEVAESSSVRPPPVLAVLPGNQTLPLKSLALMPCRPADGQQSAVSWEKDGQPISEDNPRTRVVGRGALKVDDLLTSDSGLYTCTVTSSSGQTSASARLTVANPTNPNVNFHRVAEPDTYPSAPQRPRVTARNETSVTLSWRPGQQIGASALRGYTVEYYSPDTADGWVTAVQRVAAETVTVTGLRPDTTYVFGVRAENGQGLSPLSELSTPVHTLEAATDGAEGRRVAEAALRLQEFTVELRKATPISSTAVRLTWKLLTNSVFIEGFLIRYRNLETGKYDVLSIHNSGGNEYIVASLSKFTRYQFFVVPFFQSVLGRPSNIEEVRTNEDVPSGPPLRLEVSTLNSTAAGVSWQPPAPEHLNGVTTGYLLHLRQQASSFRFNVTVNATTTQVILKNLTAGADFLIRTAAMNRAGTGPLSPAVAFSMSPGGGGGGGGAGDGVGGAAPDPRLASPVKSVVSEVWFIALIGTLVVVALTVFVVVVYCRRRREKKALGNLTVTSGKPDDISLLPMQGERGPLWMDASFQRGDWRGQFQKEPETKLLNCDVGLVSSEYAELDQRNVSTFYGAPVAGHRAGQEDPAPYATTMLLPGSARHPLPPSSGSDESTPRRSASSDQSGQVKRSGSDFCSGPAGSSGSGSGGSQHRGSRTPCFEAHPGMPPSLDFNEFAPPPPQFPPPDLTSGARAAHFAHHPQSGSAASVRGLGSPRSQRRHAASSGTGSSRSARSACGRQPLYNVSGEPRGEMRAEPSCGEDDYEYEAAPLMSRGGRERRGRPSRGGEPRLQLQERPGAPHLQLYGAPEESELSERASPESSVNGEAGGSWEPTSCDEESELSDTDAGYNEAVLRAAQQAGITVSGGRSGRRRHSPHHHYSTDSTYQGRPARHHRKRAHPAASSLDRAHPPGPAPESFAQRDYRLGEGRGVDESGPLLVNGAT</sequence>
<reference evidence="13 14" key="1">
    <citation type="submission" date="2019-07" db="EMBL/GenBank/DDBJ databases">
        <title>Draft genome assembly of a fouling barnacle, Amphibalanus amphitrite (Darwin, 1854): The first reference genome for Thecostraca.</title>
        <authorList>
            <person name="Kim W."/>
        </authorList>
    </citation>
    <scope>NUCLEOTIDE SEQUENCE [LARGE SCALE GENOMIC DNA]</scope>
    <source>
        <strain evidence="13">SNU_AA5</strain>
        <tissue evidence="13">Soma without cirri and trophi</tissue>
    </source>
</reference>
<feature type="domain" description="Fibronectin type-III" evidence="12">
    <location>
        <begin position="540"/>
        <end position="634"/>
    </location>
</feature>
<organism evidence="13 14">
    <name type="scientific">Amphibalanus amphitrite</name>
    <name type="common">Striped barnacle</name>
    <name type="synonym">Balanus amphitrite</name>
    <dbReference type="NCBI Taxonomy" id="1232801"/>
    <lineage>
        <taxon>Eukaryota</taxon>
        <taxon>Metazoa</taxon>
        <taxon>Ecdysozoa</taxon>
        <taxon>Arthropoda</taxon>
        <taxon>Crustacea</taxon>
        <taxon>Multicrustacea</taxon>
        <taxon>Cirripedia</taxon>
        <taxon>Thoracica</taxon>
        <taxon>Thoracicalcarea</taxon>
        <taxon>Balanomorpha</taxon>
        <taxon>Balanoidea</taxon>
        <taxon>Balanidae</taxon>
        <taxon>Amphibalaninae</taxon>
        <taxon>Amphibalanus</taxon>
    </lineage>
</organism>
<feature type="compositionally biased region" description="Basic and acidic residues" evidence="9">
    <location>
        <begin position="1114"/>
        <end position="1127"/>
    </location>
</feature>
<dbReference type="FunFam" id="2.60.40.10:FF:000028">
    <property type="entry name" value="Neuronal cell adhesion molecule"/>
    <property type="match status" value="1"/>
</dbReference>
<dbReference type="GO" id="GO:0007399">
    <property type="term" value="P:nervous system development"/>
    <property type="evidence" value="ECO:0007669"/>
    <property type="project" value="UniProtKB-ARBA"/>
</dbReference>
<keyword evidence="7" id="KW-1015">Disulfide bond</keyword>
<evidence type="ECO:0000256" key="5">
    <source>
        <dbReference type="ARBA" id="ARBA00022989"/>
    </source>
</evidence>
<dbReference type="PROSITE" id="PS50835">
    <property type="entry name" value="IG_LIKE"/>
    <property type="match status" value="3"/>
</dbReference>
<dbReference type="PRINTS" id="PR00014">
    <property type="entry name" value="FNTYPEIII"/>
</dbReference>
<comment type="caution">
    <text evidence="13">The sequence shown here is derived from an EMBL/GenBank/DDBJ whole genome shotgun (WGS) entry which is preliminary data.</text>
</comment>
<dbReference type="OrthoDB" id="428111at2759"/>
<dbReference type="Pfam" id="PF07679">
    <property type="entry name" value="I-set"/>
    <property type="match status" value="3"/>
</dbReference>
<evidence type="ECO:0000256" key="6">
    <source>
        <dbReference type="ARBA" id="ARBA00023136"/>
    </source>
</evidence>
<dbReference type="SMART" id="SM00409">
    <property type="entry name" value="IG"/>
    <property type="match status" value="3"/>
</dbReference>
<evidence type="ECO:0000256" key="10">
    <source>
        <dbReference type="SAM" id="Phobius"/>
    </source>
</evidence>
<feature type="transmembrane region" description="Helical" evidence="10">
    <location>
        <begin position="666"/>
        <end position="689"/>
    </location>
</feature>
<dbReference type="SUPFAM" id="SSF48726">
    <property type="entry name" value="Immunoglobulin"/>
    <property type="match status" value="3"/>
</dbReference>
<evidence type="ECO:0000256" key="3">
    <source>
        <dbReference type="ARBA" id="ARBA00022729"/>
    </source>
</evidence>